<proteinExistence type="predicted"/>
<comment type="caution">
    <text evidence="3">The sequence shown here is derived from an EMBL/GenBank/DDBJ whole genome shotgun (WGS) entry which is preliminary data.</text>
</comment>
<dbReference type="Pfam" id="PF00266">
    <property type="entry name" value="Aminotran_5"/>
    <property type="match status" value="1"/>
</dbReference>
<dbReference type="PANTHER" id="PTHR43586">
    <property type="entry name" value="CYSTEINE DESULFURASE"/>
    <property type="match status" value="1"/>
</dbReference>
<dbReference type="InterPro" id="IPR015421">
    <property type="entry name" value="PyrdxlP-dep_Trfase_major"/>
</dbReference>
<accession>A0A645BPD5</accession>
<dbReference type="Gene3D" id="3.90.1150.10">
    <property type="entry name" value="Aspartate Aminotransferase, domain 1"/>
    <property type="match status" value="1"/>
</dbReference>
<evidence type="ECO:0000256" key="1">
    <source>
        <dbReference type="ARBA" id="ARBA00022898"/>
    </source>
</evidence>
<protein>
    <submittedName>
        <fullName evidence="3">Cysteine desulfurase</fullName>
        <ecNumber evidence="3">4.4.1.16</ecNumber>
    </submittedName>
</protein>
<evidence type="ECO:0000313" key="3">
    <source>
        <dbReference type="EMBL" id="MPM67300.1"/>
    </source>
</evidence>
<dbReference type="EC" id="4.4.1.16" evidence="3"/>
<evidence type="ECO:0000259" key="2">
    <source>
        <dbReference type="Pfam" id="PF00266"/>
    </source>
</evidence>
<organism evidence="3">
    <name type="scientific">bioreactor metagenome</name>
    <dbReference type="NCBI Taxonomy" id="1076179"/>
    <lineage>
        <taxon>unclassified sequences</taxon>
        <taxon>metagenomes</taxon>
        <taxon>ecological metagenomes</taxon>
    </lineage>
</organism>
<dbReference type="GO" id="GO:0009000">
    <property type="term" value="F:selenocysteine lyase activity"/>
    <property type="evidence" value="ECO:0007669"/>
    <property type="project" value="UniProtKB-EC"/>
</dbReference>
<gene>
    <name evidence="3" type="primary">sufS_33</name>
    <name evidence="3" type="ORF">SDC9_114222</name>
</gene>
<keyword evidence="3" id="KW-0456">Lyase</keyword>
<keyword evidence="1" id="KW-0663">Pyridoxal phosphate</keyword>
<dbReference type="SUPFAM" id="SSF53383">
    <property type="entry name" value="PLP-dependent transferases"/>
    <property type="match status" value="1"/>
</dbReference>
<name>A0A645BPD5_9ZZZZ</name>
<dbReference type="PANTHER" id="PTHR43586:SF8">
    <property type="entry name" value="CYSTEINE DESULFURASE 1, CHLOROPLASTIC"/>
    <property type="match status" value="1"/>
</dbReference>
<dbReference type="EMBL" id="VSSQ01021611">
    <property type="protein sequence ID" value="MPM67300.1"/>
    <property type="molecule type" value="Genomic_DNA"/>
</dbReference>
<dbReference type="Gene3D" id="3.40.640.10">
    <property type="entry name" value="Type I PLP-dependent aspartate aminotransferase-like (Major domain)"/>
    <property type="match status" value="1"/>
</dbReference>
<reference evidence="3" key="1">
    <citation type="submission" date="2019-08" db="EMBL/GenBank/DDBJ databases">
        <authorList>
            <person name="Kucharzyk K."/>
            <person name="Murdoch R.W."/>
            <person name="Higgins S."/>
            <person name="Loffler F."/>
        </authorList>
    </citation>
    <scope>NUCLEOTIDE SEQUENCE</scope>
</reference>
<dbReference type="InterPro" id="IPR000192">
    <property type="entry name" value="Aminotrans_V_dom"/>
</dbReference>
<dbReference type="AlphaFoldDB" id="A0A645BPD5"/>
<sequence>MPTPQAPAGAVPASTTAPSFYFLELPAAEPLPAATQGAHPPFDVNAVRRDFPILQERVNGRQLIWLDNAATTHKPQAVIDRLAYFYQHENSNIHRAAHELAARATDAYEGARDKVARFLGASSPEEIIFVRGAT</sequence>
<feature type="domain" description="Aminotransferase class V" evidence="2">
    <location>
        <begin position="64"/>
        <end position="134"/>
    </location>
</feature>
<dbReference type="InterPro" id="IPR015424">
    <property type="entry name" value="PyrdxlP-dep_Trfase"/>
</dbReference>
<dbReference type="InterPro" id="IPR015422">
    <property type="entry name" value="PyrdxlP-dep_Trfase_small"/>
</dbReference>